<dbReference type="Pfam" id="PF00076">
    <property type="entry name" value="RRM_1"/>
    <property type="match status" value="1"/>
</dbReference>
<organism evidence="7 8">
    <name type="scientific">Pichia kudriavzevii</name>
    <name type="common">Yeast</name>
    <name type="synonym">Issatchenkia orientalis</name>
    <dbReference type="NCBI Taxonomy" id="4909"/>
    <lineage>
        <taxon>Eukaryota</taxon>
        <taxon>Fungi</taxon>
        <taxon>Dikarya</taxon>
        <taxon>Ascomycota</taxon>
        <taxon>Saccharomycotina</taxon>
        <taxon>Pichiomycetes</taxon>
        <taxon>Pichiales</taxon>
        <taxon>Pichiaceae</taxon>
        <taxon>Pichia</taxon>
    </lineage>
</organism>
<protein>
    <recommendedName>
        <fullName evidence="1">Pre-mRNA-splicing factor SLT11</fullName>
    </recommendedName>
</protein>
<dbReference type="GO" id="GO:0071007">
    <property type="term" value="C:U2-type catalytic step 2 spliceosome"/>
    <property type="evidence" value="ECO:0007669"/>
    <property type="project" value="TreeGrafter"/>
</dbReference>
<dbReference type="AlphaFoldDB" id="A0A099P9D0"/>
<dbReference type="GeneID" id="40382417"/>
<evidence type="ECO:0000313" key="9">
    <source>
        <dbReference type="Proteomes" id="UP000249293"/>
    </source>
</evidence>
<reference evidence="7" key="2">
    <citation type="submission" date="2014-08" db="EMBL/GenBank/DDBJ databases">
        <title>Exploiting Issatchenkia orientalis SD108 for Succinic Acid Production.</title>
        <authorList>
            <person name="Xiao H."/>
            <person name="Shao Z."/>
            <person name="Jiang Y."/>
            <person name="Dole S."/>
            <person name="Zhao H."/>
        </authorList>
    </citation>
    <scope>NUCLEOTIDE SEQUENCE [LARGE SCALE GENOMIC DNA]</scope>
    <source>
        <strain evidence="7">SD108</strain>
    </source>
</reference>
<dbReference type="InterPro" id="IPR000504">
    <property type="entry name" value="RRM_dom"/>
</dbReference>
<dbReference type="GO" id="GO:0036002">
    <property type="term" value="F:pre-mRNA binding"/>
    <property type="evidence" value="ECO:0007669"/>
    <property type="project" value="TreeGrafter"/>
</dbReference>
<dbReference type="Pfam" id="PF21369">
    <property type="entry name" value="STL11_N"/>
    <property type="match status" value="1"/>
</dbReference>
<sequence>MNYNDDSTPAVCDSCLGSNPYVEMKRLRNGAECKLCTLPFTVFKWNSDKSNLKGTANLKKTVICLTCARAKNCCQSCMLDLTFGVDLQTRDKLLKLARLDDTSTTTTSNINNESDIVTNAKNITSRLYNSRQLNNKFQNEEIKHLIDNGKLKEDLQSNLEKIINVDDEKKKILTLLKGLPLNGNLKYTPSDKSIKTLFIFGIPKSLSVPEIKDYFSKFGDVIIHSRNSFAFVEFTSRANAEKAATSVYKQHLNVNNKNSYNSPCLLIINRNPIRVAWSTSYPLRNYLETELIQIGKIINKQMIKLSKMDKRNGSITKSKIAKK</sequence>
<dbReference type="InterPro" id="IPR039171">
    <property type="entry name" value="Cwc2/Slt11"/>
</dbReference>
<dbReference type="EMBL" id="CP028773">
    <property type="protein sequence ID" value="AWU74706.1"/>
    <property type="molecule type" value="Genomic_DNA"/>
</dbReference>
<evidence type="ECO:0000313" key="6">
    <source>
        <dbReference type="EMBL" id="AWU74706.1"/>
    </source>
</evidence>
<accession>A0A099P9D0</accession>
<evidence type="ECO:0000313" key="8">
    <source>
        <dbReference type="Proteomes" id="UP000029867"/>
    </source>
</evidence>
<reference evidence="8" key="1">
    <citation type="journal article" date="2014" name="Microb. Cell Fact.">
        <title>Exploiting Issatchenkia orientalis SD108 for succinic acid production.</title>
        <authorList>
            <person name="Xiao H."/>
            <person name="Shao Z."/>
            <person name="Jiang Y."/>
            <person name="Dole S."/>
            <person name="Zhao H."/>
        </authorList>
    </citation>
    <scope>NUCLEOTIDE SEQUENCE [LARGE SCALE GENOMIC DNA]</scope>
    <source>
        <strain evidence="8">SD108</strain>
    </source>
</reference>
<dbReference type="SMART" id="SM00360">
    <property type="entry name" value="RRM"/>
    <property type="match status" value="1"/>
</dbReference>
<keyword evidence="2 4" id="KW-0694">RNA-binding</keyword>
<dbReference type="PROSITE" id="PS50102">
    <property type="entry name" value="RRM"/>
    <property type="match status" value="1"/>
</dbReference>
<evidence type="ECO:0000256" key="4">
    <source>
        <dbReference type="PROSITE-ProRule" id="PRU00176"/>
    </source>
</evidence>
<evidence type="ECO:0000259" key="5">
    <source>
        <dbReference type="PROSITE" id="PS50102"/>
    </source>
</evidence>
<dbReference type="GO" id="GO:0017070">
    <property type="term" value="F:U6 snRNA binding"/>
    <property type="evidence" value="ECO:0007669"/>
    <property type="project" value="TreeGrafter"/>
</dbReference>
<dbReference type="GO" id="GO:0000974">
    <property type="term" value="C:Prp19 complex"/>
    <property type="evidence" value="ECO:0007669"/>
    <property type="project" value="TreeGrafter"/>
</dbReference>
<evidence type="ECO:0000256" key="1">
    <source>
        <dbReference type="ARBA" id="ARBA00019060"/>
    </source>
</evidence>
<dbReference type="OrthoDB" id="10259600at2759"/>
<reference evidence="6 9" key="3">
    <citation type="submission" date="2018-06" db="EMBL/GenBank/DDBJ databases">
        <title>Population genomics shows no distinction between pathogenic Candida krusei and environmental Pichia kudriavzevii: One species, four names.</title>
        <authorList>
            <person name="Douglass A.P."/>
            <person name="Offei B."/>
            <person name="Braun-Galleani S."/>
            <person name="Coughlan A.Y."/>
            <person name="Martos A."/>
            <person name="Ortiz-Merino R.A."/>
            <person name="Byrne K.P."/>
            <person name="Wolfe K.H."/>
        </authorList>
    </citation>
    <scope>NUCLEOTIDE SEQUENCE [LARGE SCALE GENOMIC DNA]</scope>
    <source>
        <strain evidence="6 9">CBS573</strain>
    </source>
</reference>
<evidence type="ECO:0000256" key="3">
    <source>
        <dbReference type="ARBA" id="ARBA00025609"/>
    </source>
</evidence>
<dbReference type="EMBL" id="JQFK01000001">
    <property type="protein sequence ID" value="KGK40661.1"/>
    <property type="molecule type" value="Genomic_DNA"/>
</dbReference>
<feature type="domain" description="RRM" evidence="5">
    <location>
        <begin position="195"/>
        <end position="280"/>
    </location>
</feature>
<dbReference type="KEGG" id="pkz:C5L36_0A12820"/>
<dbReference type="GO" id="GO:0071006">
    <property type="term" value="C:U2-type catalytic step 1 spliceosome"/>
    <property type="evidence" value="ECO:0007669"/>
    <property type="project" value="TreeGrafter"/>
</dbReference>
<dbReference type="Proteomes" id="UP000249293">
    <property type="component" value="Chromosome 1"/>
</dbReference>
<keyword evidence="9" id="KW-1185">Reference proteome</keyword>
<dbReference type="Gene3D" id="3.30.70.330">
    <property type="match status" value="1"/>
</dbReference>
<dbReference type="eggNOG" id="KOG0153">
    <property type="taxonomic scope" value="Eukaryota"/>
</dbReference>
<dbReference type="HOGENOM" id="CLU_027112_1_1_1"/>
<dbReference type="InterPro" id="IPR012677">
    <property type="entry name" value="Nucleotide-bd_a/b_plait_sf"/>
</dbReference>
<gene>
    <name evidence="6" type="ORF">C5L36_0A12820</name>
    <name evidence="7" type="ORF">JL09_g249</name>
</gene>
<dbReference type="SUPFAM" id="SSF54928">
    <property type="entry name" value="RNA-binding domain, RBD"/>
    <property type="match status" value="1"/>
</dbReference>
<dbReference type="InterPro" id="IPR048995">
    <property type="entry name" value="STL11/RBM22-like_N"/>
</dbReference>
<dbReference type="VEuPathDB" id="FungiDB:C5L36_0A12820"/>
<evidence type="ECO:0000313" key="7">
    <source>
        <dbReference type="EMBL" id="KGK40661.1"/>
    </source>
</evidence>
<dbReference type="PANTHER" id="PTHR14089:SF6">
    <property type="entry name" value="PRE-MRNA-SPLICING FACTOR RBM22"/>
    <property type="match status" value="1"/>
</dbReference>
<dbReference type="InterPro" id="IPR035979">
    <property type="entry name" value="RBD_domain_sf"/>
</dbReference>
<dbReference type="PANTHER" id="PTHR14089">
    <property type="entry name" value="PRE-MRNA-SPLICING FACTOR RBM22"/>
    <property type="match status" value="1"/>
</dbReference>
<dbReference type="STRING" id="4909.A0A099P9D0"/>
<evidence type="ECO:0000256" key="2">
    <source>
        <dbReference type="ARBA" id="ARBA00022884"/>
    </source>
</evidence>
<comment type="function">
    <text evidence="3">Involved in pre-mRNA splicing. Facilitates the cooperative formation of U2/U6 helix II in association with stem II in the spliceosome. Binds to RNA.</text>
</comment>
<dbReference type="Proteomes" id="UP000029867">
    <property type="component" value="Unassembled WGS sequence"/>
</dbReference>
<dbReference type="RefSeq" id="XP_029320183.1">
    <property type="nucleotide sequence ID" value="XM_029464324.1"/>
</dbReference>
<name>A0A099P9D0_PICKU</name>
<proteinExistence type="predicted"/>